<protein>
    <submittedName>
        <fullName evidence="1">Uncharacterized protein</fullName>
    </submittedName>
</protein>
<dbReference type="EMBL" id="LWGR01000020">
    <property type="protein sequence ID" value="KZM69542.1"/>
    <property type="molecule type" value="Genomic_DNA"/>
</dbReference>
<evidence type="ECO:0000313" key="2">
    <source>
        <dbReference type="Proteomes" id="UP000076512"/>
    </source>
</evidence>
<dbReference type="STRING" id="455432.AWN90_08550"/>
<reference evidence="1 2" key="1">
    <citation type="submission" date="2016-04" db="EMBL/GenBank/DDBJ databases">
        <authorList>
            <person name="Evans L.H."/>
            <person name="Alamgir A."/>
            <person name="Owens N."/>
            <person name="Weber N.D."/>
            <person name="Virtaneva K."/>
            <person name="Barbian K."/>
            <person name="Babar A."/>
            <person name="Rosenke K."/>
        </authorList>
    </citation>
    <scope>NUCLEOTIDE SEQUENCE [LARGE SCALE GENOMIC DNA]</scope>
    <source>
        <strain evidence="1 2">IFM 0406</strain>
    </source>
</reference>
<dbReference type="AlphaFoldDB" id="A0A164IL25"/>
<accession>A0A164IL25</accession>
<sequence length="76" mass="8179">MYATDTGELVVQGDRTARDAVIVPYRLLGWLEPGMRLAVEAGDEPGTILVAGELVTDPTVLSQLRLADQETAVVVR</sequence>
<proteinExistence type="predicted"/>
<gene>
    <name evidence="1" type="ORF">AWN90_08550</name>
</gene>
<comment type="caution">
    <text evidence="1">The sequence shown here is derived from an EMBL/GenBank/DDBJ whole genome shotgun (WGS) entry which is preliminary data.</text>
</comment>
<evidence type="ECO:0000313" key="1">
    <source>
        <dbReference type="EMBL" id="KZM69542.1"/>
    </source>
</evidence>
<name>A0A164IL25_9NOCA</name>
<dbReference type="Proteomes" id="UP000076512">
    <property type="component" value="Unassembled WGS sequence"/>
</dbReference>
<organism evidence="1 2">
    <name type="scientific">Nocardia terpenica</name>
    <dbReference type="NCBI Taxonomy" id="455432"/>
    <lineage>
        <taxon>Bacteria</taxon>
        <taxon>Bacillati</taxon>
        <taxon>Actinomycetota</taxon>
        <taxon>Actinomycetes</taxon>
        <taxon>Mycobacteriales</taxon>
        <taxon>Nocardiaceae</taxon>
        <taxon>Nocardia</taxon>
    </lineage>
</organism>
<keyword evidence="2" id="KW-1185">Reference proteome</keyword>